<proteinExistence type="inferred from homology"/>
<gene>
    <name evidence="4" type="ORF">HCN08_20735</name>
</gene>
<feature type="region of interest" description="Disordered" evidence="3">
    <location>
        <begin position="324"/>
        <end position="346"/>
    </location>
</feature>
<organism evidence="4 5">
    <name type="scientific">Actinacidiphila epipremni</name>
    <dbReference type="NCBI Taxonomy" id="2053013"/>
    <lineage>
        <taxon>Bacteria</taxon>
        <taxon>Bacillati</taxon>
        <taxon>Actinomycetota</taxon>
        <taxon>Actinomycetes</taxon>
        <taxon>Kitasatosporales</taxon>
        <taxon>Streptomycetaceae</taxon>
        <taxon>Actinacidiphila</taxon>
    </lineage>
</organism>
<evidence type="ECO:0000256" key="1">
    <source>
        <dbReference type="ARBA" id="ARBA00006484"/>
    </source>
</evidence>
<evidence type="ECO:0000313" key="4">
    <source>
        <dbReference type="EMBL" id="NJP45813.1"/>
    </source>
</evidence>
<dbReference type="PANTHER" id="PTHR44196:SF1">
    <property type="entry name" value="DEHYDROGENASE_REDUCTASE SDR FAMILY MEMBER 7B"/>
    <property type="match status" value="1"/>
</dbReference>
<dbReference type="InterPro" id="IPR002347">
    <property type="entry name" value="SDR_fam"/>
</dbReference>
<dbReference type="Proteomes" id="UP000734511">
    <property type="component" value="Unassembled WGS sequence"/>
</dbReference>
<dbReference type="PROSITE" id="PS00061">
    <property type="entry name" value="ADH_SHORT"/>
    <property type="match status" value="1"/>
</dbReference>
<comment type="similarity">
    <text evidence="1">Belongs to the short-chain dehydrogenases/reductases (SDR) family.</text>
</comment>
<protein>
    <submittedName>
        <fullName evidence="4">SDR family oxidoreductase</fullName>
    </submittedName>
</protein>
<keyword evidence="2" id="KW-0560">Oxidoreductase</keyword>
<dbReference type="PRINTS" id="PR00081">
    <property type="entry name" value="GDHRDH"/>
</dbReference>
<dbReference type="CDD" id="cd05233">
    <property type="entry name" value="SDR_c"/>
    <property type="match status" value="1"/>
</dbReference>
<dbReference type="PANTHER" id="PTHR44196">
    <property type="entry name" value="DEHYDROGENASE/REDUCTASE SDR FAMILY MEMBER 7B"/>
    <property type="match status" value="1"/>
</dbReference>
<dbReference type="SUPFAM" id="SSF51735">
    <property type="entry name" value="NAD(P)-binding Rossmann-fold domains"/>
    <property type="match status" value="1"/>
</dbReference>
<sequence length="346" mass="35366">MDGLFAPKGDRSLKGLSAVVTGGSRGLGLLVADRLLARGCAVTIAARDEEELERARGQLLRDHPEGSVRAVRCDVTDRGQVTALMREAAAAHGGLDVAVANAGIIQVAPLDALGPEDFAAAAETIFMGAVHTSLEALPWLRRSPAGGRLGLIGSVGGLVAAPHLLPYSCAKSAVAALAEGLHAELAGSGVSVTAVHPGLMRTGSHLAAEFGGQREKEFGWFSAAAGSPLLSMDARRAAERVVSSLERRRIRVVLTPAARAADLGHGVAPRLTARVGALAARALPTAPPDGEAAAQAAGRDVEAAADRGLHPVLRRARSWAAALNDRASGRLNQRRASSGGAKGSPA</sequence>
<dbReference type="Gene3D" id="3.40.50.720">
    <property type="entry name" value="NAD(P)-binding Rossmann-like Domain"/>
    <property type="match status" value="1"/>
</dbReference>
<dbReference type="InterPro" id="IPR036291">
    <property type="entry name" value="NAD(P)-bd_dom_sf"/>
</dbReference>
<evidence type="ECO:0000256" key="3">
    <source>
        <dbReference type="SAM" id="MobiDB-lite"/>
    </source>
</evidence>
<dbReference type="InterPro" id="IPR020904">
    <property type="entry name" value="Sc_DH/Rdtase_CS"/>
</dbReference>
<evidence type="ECO:0000313" key="5">
    <source>
        <dbReference type="Proteomes" id="UP000734511"/>
    </source>
</evidence>
<comment type="caution">
    <text evidence="4">The sequence shown here is derived from an EMBL/GenBank/DDBJ whole genome shotgun (WGS) entry which is preliminary data.</text>
</comment>
<name>A0ABX0ZPF5_9ACTN</name>
<dbReference type="RefSeq" id="WP_167984671.1">
    <property type="nucleotide sequence ID" value="NZ_JAATEJ010000017.1"/>
</dbReference>
<dbReference type="Pfam" id="PF00106">
    <property type="entry name" value="adh_short"/>
    <property type="match status" value="1"/>
</dbReference>
<keyword evidence="5" id="KW-1185">Reference proteome</keyword>
<accession>A0ABX0ZPF5</accession>
<evidence type="ECO:0000256" key="2">
    <source>
        <dbReference type="ARBA" id="ARBA00023002"/>
    </source>
</evidence>
<dbReference type="EMBL" id="JAATEJ010000017">
    <property type="protein sequence ID" value="NJP45813.1"/>
    <property type="molecule type" value="Genomic_DNA"/>
</dbReference>
<reference evidence="4 5" key="1">
    <citation type="submission" date="2020-03" db="EMBL/GenBank/DDBJ databases">
        <title>WGS of actinomycetes isolated from Thailand.</title>
        <authorList>
            <person name="Thawai C."/>
        </authorList>
    </citation>
    <scope>NUCLEOTIDE SEQUENCE [LARGE SCALE GENOMIC DNA]</scope>
    <source>
        <strain evidence="4 5">PRB2-1</strain>
    </source>
</reference>